<feature type="binding site" evidence="7">
    <location>
        <position position="124"/>
    </location>
    <ligand>
        <name>[2Fe-2S] cluster</name>
        <dbReference type="ChEBI" id="CHEBI:190135"/>
    </ligand>
</feature>
<dbReference type="STRING" id="337097.BHF71_06005"/>
<keyword evidence="5 7" id="KW-0411">Iron-sulfur</keyword>
<organism evidence="8 9">
    <name type="scientific">Vulcanibacillus modesticaldus</name>
    <dbReference type="NCBI Taxonomy" id="337097"/>
    <lineage>
        <taxon>Bacteria</taxon>
        <taxon>Bacillati</taxon>
        <taxon>Bacillota</taxon>
        <taxon>Bacilli</taxon>
        <taxon>Bacillales</taxon>
        <taxon>Bacillaceae</taxon>
        <taxon>Vulcanibacillus</taxon>
    </lineage>
</organism>
<dbReference type="GO" id="GO:0046872">
    <property type="term" value="F:metal ion binding"/>
    <property type="evidence" value="ECO:0007669"/>
    <property type="project" value="UniProtKB-KW"/>
</dbReference>
<keyword evidence="2 7" id="KW-0001">2Fe-2S</keyword>
<accession>A0A1D2YWL9</accession>
<comment type="cofactor">
    <cofactor evidence="7">
        <name>[2Fe-2S] cluster</name>
        <dbReference type="ChEBI" id="CHEBI:190135"/>
    </cofactor>
    <text evidence="7">Binds 1 [2Fe-2S] cluster.</text>
</comment>
<feature type="binding site" evidence="7">
    <location>
        <position position="83"/>
    </location>
    <ligand>
        <name>[2Fe-2S] cluster</name>
        <dbReference type="ChEBI" id="CHEBI:190135"/>
    </ligand>
</feature>
<dbReference type="AlphaFoldDB" id="A0A1D2YWL9"/>
<evidence type="ECO:0000256" key="6">
    <source>
        <dbReference type="ARBA" id="ARBA00034078"/>
    </source>
</evidence>
<evidence type="ECO:0000256" key="3">
    <source>
        <dbReference type="ARBA" id="ARBA00022723"/>
    </source>
</evidence>
<dbReference type="FunFam" id="3.40.30.10:FF:000015">
    <property type="entry name" value="NADH-quinone oxidoreductase subunit E"/>
    <property type="match status" value="1"/>
</dbReference>
<evidence type="ECO:0000256" key="7">
    <source>
        <dbReference type="PIRSR" id="PIRSR000216-1"/>
    </source>
</evidence>
<gene>
    <name evidence="8" type="ORF">BHF71_06005</name>
</gene>
<dbReference type="Gene3D" id="3.40.30.10">
    <property type="entry name" value="Glutaredoxin"/>
    <property type="match status" value="1"/>
</dbReference>
<evidence type="ECO:0000256" key="1">
    <source>
        <dbReference type="ARBA" id="ARBA00010643"/>
    </source>
</evidence>
<dbReference type="PANTHER" id="PTHR43342:SF1">
    <property type="entry name" value="BIFURCATING [FEFE] HYDROGENASE GAMMA SUBUNIT"/>
    <property type="match status" value="1"/>
</dbReference>
<feature type="binding site" evidence="7">
    <location>
        <position position="88"/>
    </location>
    <ligand>
        <name>[2Fe-2S] cluster</name>
        <dbReference type="ChEBI" id="CHEBI:190135"/>
    </ligand>
</feature>
<comment type="cofactor">
    <cofactor evidence="6">
        <name>[2Fe-2S] cluster</name>
        <dbReference type="ChEBI" id="CHEBI:190135"/>
    </cofactor>
</comment>
<sequence length="157" mass="17504">MISNLIDKKDIDLEKILNMYVGHNGSLIPILQATQEIYGYLPKEAMKKIANFLKLPYSEVYGVATFYAQFRLQPRGKHIIRVCSGTACHVRGGDNILKLIEEELGIKSGETTADLRFTIEPVACLGACGLAPVVMIDEQTFGRVTKDKISKLLDQFQ</sequence>
<comment type="caution">
    <text evidence="8">The sequence shown here is derived from an EMBL/GenBank/DDBJ whole genome shotgun (WGS) entry which is preliminary data.</text>
</comment>
<evidence type="ECO:0000256" key="4">
    <source>
        <dbReference type="ARBA" id="ARBA00023004"/>
    </source>
</evidence>
<name>A0A1D2YWL9_9BACI</name>
<dbReference type="PIRSF" id="PIRSF000216">
    <property type="entry name" value="NADH_DH_24kDa"/>
    <property type="match status" value="1"/>
</dbReference>
<keyword evidence="3 7" id="KW-0479">Metal-binding</keyword>
<dbReference type="PANTHER" id="PTHR43342">
    <property type="entry name" value="NADH-QUINONE OXIDOREDUCTASE, E SUBUNIT"/>
    <property type="match status" value="1"/>
</dbReference>
<dbReference type="InterPro" id="IPR002023">
    <property type="entry name" value="NuoE-like"/>
</dbReference>
<dbReference type="Proteomes" id="UP000243739">
    <property type="component" value="Unassembled WGS sequence"/>
</dbReference>
<proteinExistence type="inferred from homology"/>
<evidence type="ECO:0000256" key="5">
    <source>
        <dbReference type="ARBA" id="ARBA00023014"/>
    </source>
</evidence>
<dbReference type="GO" id="GO:0016491">
    <property type="term" value="F:oxidoreductase activity"/>
    <property type="evidence" value="ECO:0007669"/>
    <property type="project" value="InterPro"/>
</dbReference>
<keyword evidence="9" id="KW-1185">Reference proteome</keyword>
<dbReference type="InterPro" id="IPR042128">
    <property type="entry name" value="NuoE_dom"/>
</dbReference>
<dbReference type="InterPro" id="IPR041921">
    <property type="entry name" value="NuoE_N"/>
</dbReference>
<evidence type="ECO:0000313" key="8">
    <source>
        <dbReference type="EMBL" id="OEG00155.1"/>
    </source>
</evidence>
<dbReference type="GO" id="GO:0051537">
    <property type="term" value="F:2 iron, 2 sulfur cluster binding"/>
    <property type="evidence" value="ECO:0007669"/>
    <property type="project" value="UniProtKB-KW"/>
</dbReference>
<dbReference type="NCBIfam" id="TIGR01958">
    <property type="entry name" value="nuoE_fam"/>
    <property type="match status" value="1"/>
</dbReference>
<keyword evidence="4 7" id="KW-0408">Iron</keyword>
<dbReference type="RefSeq" id="WP_069655969.1">
    <property type="nucleotide sequence ID" value="NZ_MIJF01000006.1"/>
</dbReference>
<protein>
    <submittedName>
        <fullName evidence="8">NADH dehydrogenase</fullName>
    </submittedName>
</protein>
<dbReference type="FunFam" id="1.10.10.1590:FF:000001">
    <property type="entry name" value="NADH-quinone oxidoreductase subunit E"/>
    <property type="match status" value="1"/>
</dbReference>
<dbReference type="InterPro" id="IPR028431">
    <property type="entry name" value="NADP_DH_HndA-like"/>
</dbReference>
<reference evidence="8 9" key="1">
    <citation type="submission" date="2016-09" db="EMBL/GenBank/DDBJ databases">
        <title>Draft genome sequence for the type strain of Vulcanibacillus modesticaldus BR, a strictly anaerobic, moderately thermophilic, and nitrate-reducing bacterium from deep sea-hydrothermal vents of the Mid-Atlantic Ridge.</title>
        <authorList>
            <person name="Abin C.A."/>
            <person name="Hollibaugh J.T."/>
        </authorList>
    </citation>
    <scope>NUCLEOTIDE SEQUENCE [LARGE SCALE GENOMIC DNA]</scope>
    <source>
        <strain evidence="8 9">BR</strain>
    </source>
</reference>
<dbReference type="Gene3D" id="1.10.10.1590">
    <property type="entry name" value="NADH-quinone oxidoreductase subunit E"/>
    <property type="match status" value="1"/>
</dbReference>
<dbReference type="InterPro" id="IPR036249">
    <property type="entry name" value="Thioredoxin-like_sf"/>
</dbReference>
<comment type="similarity">
    <text evidence="1">Belongs to the complex I 24 kDa subunit family.</text>
</comment>
<dbReference type="EMBL" id="MIJF01000006">
    <property type="protein sequence ID" value="OEG00155.1"/>
    <property type="molecule type" value="Genomic_DNA"/>
</dbReference>
<evidence type="ECO:0000256" key="2">
    <source>
        <dbReference type="ARBA" id="ARBA00022714"/>
    </source>
</evidence>
<dbReference type="SUPFAM" id="SSF52833">
    <property type="entry name" value="Thioredoxin-like"/>
    <property type="match status" value="1"/>
</dbReference>
<feature type="binding site" evidence="7">
    <location>
        <position position="128"/>
    </location>
    <ligand>
        <name>[2Fe-2S] cluster</name>
        <dbReference type="ChEBI" id="CHEBI:190135"/>
    </ligand>
</feature>
<dbReference type="Pfam" id="PF01257">
    <property type="entry name" value="2Fe-2S_thioredx"/>
    <property type="match status" value="1"/>
</dbReference>
<dbReference type="PROSITE" id="PS01099">
    <property type="entry name" value="COMPLEX1_24K"/>
    <property type="match status" value="1"/>
</dbReference>
<evidence type="ECO:0000313" key="9">
    <source>
        <dbReference type="Proteomes" id="UP000243739"/>
    </source>
</evidence>
<dbReference type="CDD" id="cd03064">
    <property type="entry name" value="TRX_Fd_NuoE"/>
    <property type="match status" value="1"/>
</dbReference>
<dbReference type="NCBIfam" id="NF005722">
    <property type="entry name" value="PRK07539.1-2"/>
    <property type="match status" value="1"/>
</dbReference>